<evidence type="ECO:0000256" key="1">
    <source>
        <dbReference type="SAM" id="Phobius"/>
    </source>
</evidence>
<dbReference type="RefSeq" id="WP_157687653.1">
    <property type="nucleotide sequence ID" value="NZ_CP034344.1"/>
</dbReference>
<geneLocation type="plasmid" evidence="3">
    <name>pmbla003601</name>
</geneLocation>
<keyword evidence="1" id="KW-1133">Transmembrane helix</keyword>
<evidence type="ECO:0000313" key="3">
    <source>
        <dbReference type="Proteomes" id="UP000428325"/>
    </source>
</evidence>
<keyword evidence="1" id="KW-0472">Membrane</keyword>
<keyword evidence="2" id="KW-0614">Plasmid</keyword>
<dbReference type="Proteomes" id="UP000428325">
    <property type="component" value="Plasmid pMBLA003601"/>
</dbReference>
<gene>
    <name evidence="2" type="ORF">EI982_00570</name>
</gene>
<feature type="transmembrane region" description="Helical" evidence="1">
    <location>
        <begin position="64"/>
        <end position="81"/>
    </location>
</feature>
<keyword evidence="1" id="KW-0812">Transmembrane</keyword>
<keyword evidence="3" id="KW-1185">Reference proteome</keyword>
<protein>
    <submittedName>
        <fullName evidence="2">Uncharacterized protein</fullName>
    </submittedName>
</protein>
<dbReference type="OrthoDB" id="377832at2157"/>
<sequence length="96" mass="10282">MDTTPPHSDYGWLDDAALATGLGLVLLGLVVMGVFETLLGSAHFTERVPGLGVVVVHTSFTPRLRAYVIAFGFLVLLAWGLSRLSRAIFVSLGTRP</sequence>
<organism evidence="2 3">
    <name type="scientific">Haloplanus rallus</name>
    <dbReference type="NCBI Taxonomy" id="1816183"/>
    <lineage>
        <taxon>Archaea</taxon>
        <taxon>Methanobacteriati</taxon>
        <taxon>Methanobacteriota</taxon>
        <taxon>Stenosarchaea group</taxon>
        <taxon>Halobacteria</taxon>
        <taxon>Halobacteriales</taxon>
        <taxon>Haloferacaceae</taxon>
        <taxon>Haloplanus</taxon>
    </lineage>
</organism>
<accession>A0A6B9FB98</accession>
<proteinExistence type="predicted"/>
<feature type="transmembrane region" description="Helical" evidence="1">
    <location>
        <begin position="21"/>
        <end position="44"/>
    </location>
</feature>
<dbReference type="KEGG" id="hra:EI982_00570"/>
<dbReference type="EMBL" id="CP034344">
    <property type="protein sequence ID" value="QGX93370.1"/>
    <property type="molecule type" value="Genomic_DNA"/>
</dbReference>
<dbReference type="AlphaFoldDB" id="A0A6B9FB98"/>
<reference evidence="2 3" key="1">
    <citation type="submission" date="2018-12" db="EMBL/GenBank/DDBJ databases">
        <title>Complete genome sequence of Haloplanus rallus MBLA0036.</title>
        <authorList>
            <person name="Nam Y.-d."/>
            <person name="Kang J."/>
            <person name="Chung W.-H."/>
            <person name="Park Y.S."/>
        </authorList>
    </citation>
    <scope>NUCLEOTIDE SEQUENCE [LARGE SCALE GENOMIC DNA]</scope>
    <source>
        <strain evidence="2 3">MBLA0036</strain>
        <plasmid evidence="3">pmbla003601</plasmid>
    </source>
</reference>
<dbReference type="GeneID" id="43367992"/>
<name>A0A6B9FB98_9EURY</name>
<evidence type="ECO:0000313" key="2">
    <source>
        <dbReference type="EMBL" id="QGX93370.1"/>
    </source>
</evidence>